<sequence>MKFYKITDIIFLWYISIFYSKESVYIMLERGCKQKDVDPNFGSLLGGSGALATTLIKRLSRDIVTSDLHLAHHARRKNALVRSFKHGISGFAARLTAPEAQSIAKKPGVVSVFPDPVYHLHTTRSWDFLKYGTGLEIISSPNSDSNLFSQGSDTSVGFLDSVPIPSHWKGACILAAFSDAIEDGVDILSLSLGSIAIGAFHAVENGITVVCSAGNEGPTKETFTNVAPWIWTVAATAIDRKFVSDVVLGGNKVIEGVHISIQGEAMNFANIGKSPLHPLMSAMSAKNTYAGENEARNRNPDSMVGDMIKGKIVICENDDDTRSQYVKKEGVQSLGGMTVISSKDAAEVLAYIDSTNFAASEADNVAAWKANDTEVNLRGTESPQFNVISGTSMSCPHVAAMIAVVKPQYPSWSPSAIKSAITTTASQINNTKDPITKELGAIATAYDYGAGEISTTGPLQPGLVYETTTIDY</sequence>
<comment type="subcellular location">
    <subcellularLocation>
        <location evidence="1">Secreted</location>
    </subcellularLocation>
</comment>
<dbReference type="GO" id="GO:0004252">
    <property type="term" value="F:serine-type endopeptidase activity"/>
    <property type="evidence" value="ECO:0000318"/>
    <property type="project" value="GO_Central"/>
</dbReference>
<dbReference type="SUPFAM" id="SSF52743">
    <property type="entry name" value="Subtilisin-like"/>
    <property type="match status" value="1"/>
</dbReference>
<evidence type="ECO:0008006" key="12">
    <source>
        <dbReference type="Google" id="ProtNLM"/>
    </source>
</evidence>
<dbReference type="PANTHER" id="PTHR10795">
    <property type="entry name" value="PROPROTEIN CONVERTASE SUBTILISIN/KEXIN"/>
    <property type="match status" value="1"/>
</dbReference>
<accession>A0A2K2BC25</accession>
<evidence type="ECO:0000313" key="10">
    <source>
        <dbReference type="EMBL" id="PNT47312.1"/>
    </source>
</evidence>
<dbReference type="InterPro" id="IPR000209">
    <property type="entry name" value="Peptidase_S8/S53_dom"/>
</dbReference>
<keyword evidence="4" id="KW-0732">Signal</keyword>
<organism evidence="10 11">
    <name type="scientific">Populus trichocarpa</name>
    <name type="common">Western balsam poplar</name>
    <name type="synonym">Populus balsamifera subsp. trichocarpa</name>
    <dbReference type="NCBI Taxonomy" id="3694"/>
    <lineage>
        <taxon>Eukaryota</taxon>
        <taxon>Viridiplantae</taxon>
        <taxon>Streptophyta</taxon>
        <taxon>Embryophyta</taxon>
        <taxon>Tracheophyta</taxon>
        <taxon>Spermatophyta</taxon>
        <taxon>Magnoliopsida</taxon>
        <taxon>eudicotyledons</taxon>
        <taxon>Gunneridae</taxon>
        <taxon>Pentapetalae</taxon>
        <taxon>rosids</taxon>
        <taxon>fabids</taxon>
        <taxon>Malpighiales</taxon>
        <taxon>Salicaceae</taxon>
        <taxon>Saliceae</taxon>
        <taxon>Populus</taxon>
    </lineage>
</organism>
<evidence type="ECO:0000313" key="11">
    <source>
        <dbReference type="Proteomes" id="UP000006729"/>
    </source>
</evidence>
<dbReference type="Gene3D" id="3.30.70.80">
    <property type="entry name" value="Peptidase S8 propeptide/proteinase inhibitor I9"/>
    <property type="match status" value="1"/>
</dbReference>
<dbReference type="InterPro" id="IPR037045">
    <property type="entry name" value="S8pro/Inhibitor_I9_sf"/>
</dbReference>
<dbReference type="Gene3D" id="3.50.30.30">
    <property type="match status" value="1"/>
</dbReference>
<dbReference type="PROSITE" id="PS51892">
    <property type="entry name" value="SUBTILASE"/>
    <property type="match status" value="1"/>
</dbReference>
<dbReference type="InParanoid" id="A0A2K2BC25"/>
<evidence type="ECO:0000259" key="9">
    <source>
        <dbReference type="Pfam" id="PF05922"/>
    </source>
</evidence>
<dbReference type="STRING" id="3694.A0A2K2BC25"/>
<reference evidence="10 11" key="1">
    <citation type="journal article" date="2006" name="Science">
        <title>The genome of black cottonwood, Populus trichocarpa (Torr. &amp; Gray).</title>
        <authorList>
            <person name="Tuskan G.A."/>
            <person name="Difazio S."/>
            <person name="Jansson S."/>
            <person name="Bohlmann J."/>
            <person name="Grigoriev I."/>
            <person name="Hellsten U."/>
            <person name="Putnam N."/>
            <person name="Ralph S."/>
            <person name="Rombauts S."/>
            <person name="Salamov A."/>
            <person name="Schein J."/>
            <person name="Sterck L."/>
            <person name="Aerts A."/>
            <person name="Bhalerao R.R."/>
            <person name="Bhalerao R.P."/>
            <person name="Blaudez D."/>
            <person name="Boerjan W."/>
            <person name="Brun A."/>
            <person name="Brunner A."/>
            <person name="Busov V."/>
            <person name="Campbell M."/>
            <person name="Carlson J."/>
            <person name="Chalot M."/>
            <person name="Chapman J."/>
            <person name="Chen G.L."/>
            <person name="Cooper D."/>
            <person name="Coutinho P.M."/>
            <person name="Couturier J."/>
            <person name="Covert S."/>
            <person name="Cronk Q."/>
            <person name="Cunningham R."/>
            <person name="Davis J."/>
            <person name="Degroeve S."/>
            <person name="Dejardin A."/>
            <person name="Depamphilis C."/>
            <person name="Detter J."/>
            <person name="Dirks B."/>
            <person name="Dubchak I."/>
            <person name="Duplessis S."/>
            <person name="Ehlting J."/>
            <person name="Ellis B."/>
            <person name="Gendler K."/>
            <person name="Goodstein D."/>
            <person name="Gribskov M."/>
            <person name="Grimwood J."/>
            <person name="Groover A."/>
            <person name="Gunter L."/>
            <person name="Hamberger B."/>
            <person name="Heinze B."/>
            <person name="Helariutta Y."/>
            <person name="Henrissat B."/>
            <person name="Holligan D."/>
            <person name="Holt R."/>
            <person name="Huang W."/>
            <person name="Islam-Faridi N."/>
            <person name="Jones S."/>
            <person name="Jones-Rhoades M."/>
            <person name="Jorgensen R."/>
            <person name="Joshi C."/>
            <person name="Kangasjarvi J."/>
            <person name="Karlsson J."/>
            <person name="Kelleher C."/>
            <person name="Kirkpatrick R."/>
            <person name="Kirst M."/>
            <person name="Kohler A."/>
            <person name="Kalluri U."/>
            <person name="Larimer F."/>
            <person name="Leebens-Mack J."/>
            <person name="Leple J.C."/>
            <person name="Locascio P."/>
            <person name="Lou Y."/>
            <person name="Lucas S."/>
            <person name="Martin F."/>
            <person name="Montanini B."/>
            <person name="Napoli C."/>
            <person name="Nelson D.R."/>
            <person name="Nelson C."/>
            <person name="Nieminen K."/>
            <person name="Nilsson O."/>
            <person name="Pereda V."/>
            <person name="Peter G."/>
            <person name="Philippe R."/>
            <person name="Pilate G."/>
            <person name="Poliakov A."/>
            <person name="Razumovskaya J."/>
            <person name="Richardson P."/>
            <person name="Rinaldi C."/>
            <person name="Ritland K."/>
            <person name="Rouze P."/>
            <person name="Ryaboy D."/>
            <person name="Schmutz J."/>
            <person name="Schrader J."/>
            <person name="Segerman B."/>
            <person name="Shin H."/>
            <person name="Siddiqui A."/>
            <person name="Sterky F."/>
            <person name="Terry A."/>
            <person name="Tsai C.J."/>
            <person name="Uberbacher E."/>
            <person name="Unneberg P."/>
            <person name="Vahala J."/>
            <person name="Wall K."/>
            <person name="Wessler S."/>
            <person name="Yang G."/>
            <person name="Yin T."/>
            <person name="Douglas C."/>
            <person name="Marra M."/>
            <person name="Sandberg G."/>
            <person name="Van de Peer Y."/>
            <person name="Rokhsar D."/>
        </authorList>
    </citation>
    <scope>NUCLEOTIDE SEQUENCE [LARGE SCALE GENOMIC DNA]</scope>
    <source>
        <strain evidence="11">cv. Nisqually</strain>
    </source>
</reference>
<dbReference type="InterPro" id="IPR045051">
    <property type="entry name" value="SBT"/>
</dbReference>
<evidence type="ECO:0000259" key="8">
    <source>
        <dbReference type="Pfam" id="PF00082"/>
    </source>
</evidence>
<comment type="caution">
    <text evidence="7">Lacks conserved residue(s) required for the propagation of feature annotation.</text>
</comment>
<dbReference type="Pfam" id="PF00082">
    <property type="entry name" value="Peptidase_S8"/>
    <property type="match status" value="1"/>
</dbReference>
<dbReference type="PROSITE" id="PS00138">
    <property type="entry name" value="SUBTILASE_SER"/>
    <property type="match status" value="1"/>
</dbReference>
<evidence type="ECO:0000256" key="4">
    <source>
        <dbReference type="ARBA" id="ARBA00022729"/>
    </source>
</evidence>
<feature type="domain" description="Peptidase S8/S53" evidence="8">
    <location>
        <begin position="171"/>
        <end position="433"/>
    </location>
</feature>
<dbReference type="Pfam" id="PF05922">
    <property type="entry name" value="Inhibitor_I9"/>
    <property type="match status" value="1"/>
</dbReference>
<dbReference type="GO" id="GO:0006508">
    <property type="term" value="P:proteolysis"/>
    <property type="evidence" value="ECO:0007669"/>
    <property type="project" value="UniProtKB-KW"/>
</dbReference>
<dbReference type="Gene3D" id="3.40.50.200">
    <property type="entry name" value="Peptidase S8/S53 domain"/>
    <property type="match status" value="2"/>
</dbReference>
<evidence type="ECO:0000256" key="5">
    <source>
        <dbReference type="ARBA" id="ARBA00022801"/>
    </source>
</evidence>
<keyword evidence="6" id="KW-0720">Serine protease</keyword>
<proteinExistence type="inferred from homology"/>
<gene>
    <name evidence="10" type="ORF">POPTR_002G018500</name>
</gene>
<dbReference type="CDD" id="cd02120">
    <property type="entry name" value="PA_subtilisin_like"/>
    <property type="match status" value="1"/>
</dbReference>
<evidence type="ECO:0000256" key="2">
    <source>
        <dbReference type="ARBA" id="ARBA00011073"/>
    </source>
</evidence>
<dbReference type="InterPro" id="IPR010259">
    <property type="entry name" value="S8pro/Inhibitor_I9"/>
</dbReference>
<keyword evidence="5" id="KW-0378">Hydrolase</keyword>
<keyword evidence="11" id="KW-1185">Reference proteome</keyword>
<keyword evidence="3" id="KW-0645">Protease</keyword>
<evidence type="ECO:0000256" key="3">
    <source>
        <dbReference type="ARBA" id="ARBA00022670"/>
    </source>
</evidence>
<dbReference type="Proteomes" id="UP000006729">
    <property type="component" value="Chromosome 2"/>
</dbReference>
<protein>
    <recommendedName>
        <fullName evidence="12">Peptidase S8/S53 domain-containing protein</fullName>
    </recommendedName>
</protein>
<evidence type="ECO:0000256" key="1">
    <source>
        <dbReference type="ARBA" id="ARBA00004613"/>
    </source>
</evidence>
<dbReference type="AlphaFoldDB" id="A0A2K2BC25"/>
<name>A0A2K2BC25_POPTR</name>
<dbReference type="GO" id="GO:0005576">
    <property type="term" value="C:extracellular region"/>
    <property type="evidence" value="ECO:0000318"/>
    <property type="project" value="GO_Central"/>
</dbReference>
<comment type="similarity">
    <text evidence="2 7">Belongs to the peptidase S8 family.</text>
</comment>
<feature type="domain" description="Inhibitor I9" evidence="9">
    <location>
        <begin position="61"/>
        <end position="121"/>
    </location>
</feature>
<dbReference type="EMBL" id="CM009291">
    <property type="protein sequence ID" value="PNT47312.1"/>
    <property type="molecule type" value="Genomic_DNA"/>
</dbReference>
<dbReference type="GO" id="GO:2000038">
    <property type="term" value="P:regulation of stomatal complex development"/>
    <property type="evidence" value="ECO:0000318"/>
    <property type="project" value="GO_Central"/>
</dbReference>
<evidence type="ECO:0000256" key="7">
    <source>
        <dbReference type="PROSITE-ProRule" id="PRU01240"/>
    </source>
</evidence>
<evidence type="ECO:0000256" key="6">
    <source>
        <dbReference type="ARBA" id="ARBA00022825"/>
    </source>
</evidence>
<dbReference type="InterPro" id="IPR023828">
    <property type="entry name" value="Peptidase_S8_Ser-AS"/>
</dbReference>
<dbReference type="InterPro" id="IPR036852">
    <property type="entry name" value="Peptidase_S8/S53_dom_sf"/>
</dbReference>